<evidence type="ECO:0000256" key="6">
    <source>
        <dbReference type="ARBA" id="ARBA00022741"/>
    </source>
</evidence>
<evidence type="ECO:0000313" key="14">
    <source>
        <dbReference type="Proteomes" id="UP001188597"/>
    </source>
</evidence>
<name>A0AA89AGX7_9ASTE</name>
<dbReference type="SMART" id="SM00434">
    <property type="entry name" value="TOP4c"/>
    <property type="match status" value="1"/>
</dbReference>
<keyword evidence="8 11" id="KW-0799">Topoisomerase</keyword>
<feature type="domain" description="Topo IIA-type catalytic" evidence="12">
    <location>
        <begin position="115"/>
        <end position="551"/>
    </location>
</feature>
<dbReference type="InterPro" id="IPR013758">
    <property type="entry name" value="Topo_IIA_A/C_ab"/>
</dbReference>
<organism evidence="13 14">
    <name type="scientific">Escallonia herrerae</name>
    <dbReference type="NCBI Taxonomy" id="1293975"/>
    <lineage>
        <taxon>Eukaryota</taxon>
        <taxon>Viridiplantae</taxon>
        <taxon>Streptophyta</taxon>
        <taxon>Embryophyta</taxon>
        <taxon>Tracheophyta</taxon>
        <taxon>Spermatophyta</taxon>
        <taxon>Magnoliopsida</taxon>
        <taxon>eudicotyledons</taxon>
        <taxon>Gunneridae</taxon>
        <taxon>Pentapetalae</taxon>
        <taxon>asterids</taxon>
        <taxon>campanulids</taxon>
        <taxon>Escalloniales</taxon>
        <taxon>Escalloniaceae</taxon>
        <taxon>Escallonia</taxon>
    </lineage>
</organism>
<keyword evidence="10 11" id="KW-0413">Isomerase</keyword>
<dbReference type="GO" id="GO:0009330">
    <property type="term" value="C:DNA topoisomerase type II (double strand cut, ATP-hydrolyzing) complex"/>
    <property type="evidence" value="ECO:0007669"/>
    <property type="project" value="TreeGrafter"/>
</dbReference>
<comment type="caution">
    <text evidence="13">The sequence shown here is derived from an EMBL/GenBank/DDBJ whole genome shotgun (WGS) entry which is preliminary data.</text>
</comment>
<dbReference type="EC" id="5.6.2.2" evidence="5"/>
<dbReference type="PROSITE" id="PS52040">
    <property type="entry name" value="TOPO_IIA"/>
    <property type="match status" value="1"/>
</dbReference>
<dbReference type="CDD" id="cd00187">
    <property type="entry name" value="TOP4c"/>
    <property type="match status" value="1"/>
</dbReference>
<dbReference type="InterPro" id="IPR013757">
    <property type="entry name" value="Topo_IIA_A_a_sf"/>
</dbReference>
<gene>
    <name evidence="13" type="ORF">RJ639_021169</name>
</gene>
<dbReference type="Gene3D" id="2.120.10.90">
    <property type="entry name" value="DNA gyrase/topoisomerase IV, subunit A, C-terminal"/>
    <property type="match status" value="1"/>
</dbReference>
<dbReference type="SUPFAM" id="SSF101904">
    <property type="entry name" value="GyrA/ParC C-terminal domain-like"/>
    <property type="match status" value="1"/>
</dbReference>
<protein>
    <recommendedName>
        <fullName evidence="5">DNA topoisomerase (ATP-hydrolyzing)</fullName>
        <ecNumber evidence="5">5.6.2.2</ecNumber>
    </recommendedName>
</protein>
<dbReference type="Gene3D" id="3.90.199.10">
    <property type="entry name" value="Topoisomerase II, domain 5"/>
    <property type="match status" value="1"/>
</dbReference>
<comment type="subcellular location">
    <subcellularLocation>
        <location evidence="2">Mitochondrion</location>
    </subcellularLocation>
    <subcellularLocation>
        <location evidence="3">Plastid</location>
        <location evidence="3">Chloroplast</location>
    </subcellularLocation>
</comment>
<dbReference type="PANTHER" id="PTHR43493:SF5">
    <property type="entry name" value="DNA GYRASE SUBUNIT A, CHLOROPLASTIC_MITOCHONDRIAL"/>
    <property type="match status" value="1"/>
</dbReference>
<dbReference type="InterPro" id="IPR035516">
    <property type="entry name" value="Gyrase/topoIV_suA_C"/>
</dbReference>
<evidence type="ECO:0000256" key="2">
    <source>
        <dbReference type="ARBA" id="ARBA00004173"/>
    </source>
</evidence>
<dbReference type="InterPro" id="IPR002205">
    <property type="entry name" value="Topo_IIA_dom_A"/>
</dbReference>
<proteinExistence type="inferred from homology"/>
<evidence type="ECO:0000313" key="13">
    <source>
        <dbReference type="EMBL" id="KAK3002023.1"/>
    </source>
</evidence>
<dbReference type="GO" id="GO:0005739">
    <property type="term" value="C:mitochondrion"/>
    <property type="evidence" value="ECO:0007669"/>
    <property type="project" value="UniProtKB-SubCell"/>
</dbReference>
<dbReference type="Pfam" id="PF03989">
    <property type="entry name" value="DNA_gyraseA_C"/>
    <property type="match status" value="6"/>
</dbReference>
<comment type="catalytic activity">
    <reaction evidence="1 11">
        <text>ATP-dependent breakage, passage and rejoining of double-stranded DNA.</text>
        <dbReference type="EC" id="5.6.2.2"/>
    </reaction>
</comment>
<dbReference type="FunFam" id="1.10.268.10:FF:000001">
    <property type="entry name" value="DNA gyrase subunit A"/>
    <property type="match status" value="1"/>
</dbReference>
<evidence type="ECO:0000256" key="7">
    <source>
        <dbReference type="ARBA" id="ARBA00022840"/>
    </source>
</evidence>
<dbReference type="Proteomes" id="UP001188597">
    <property type="component" value="Unassembled WGS sequence"/>
</dbReference>
<dbReference type="AlphaFoldDB" id="A0AA89AGX7"/>
<dbReference type="Gene3D" id="1.10.268.10">
    <property type="entry name" value="Topoisomerase, domain 3"/>
    <property type="match status" value="1"/>
</dbReference>
<keyword evidence="14" id="KW-1185">Reference proteome</keyword>
<evidence type="ECO:0000256" key="5">
    <source>
        <dbReference type="ARBA" id="ARBA00012895"/>
    </source>
</evidence>
<dbReference type="InterPro" id="IPR050220">
    <property type="entry name" value="Type_II_DNA_Topoisomerases"/>
</dbReference>
<dbReference type="EMBL" id="JAVXUP010002669">
    <property type="protein sequence ID" value="KAK3002023.1"/>
    <property type="molecule type" value="Genomic_DNA"/>
</dbReference>
<dbReference type="GO" id="GO:0005524">
    <property type="term" value="F:ATP binding"/>
    <property type="evidence" value="ECO:0007669"/>
    <property type="project" value="UniProtKB-KW"/>
</dbReference>
<evidence type="ECO:0000259" key="12">
    <source>
        <dbReference type="PROSITE" id="PS52040"/>
    </source>
</evidence>
<evidence type="ECO:0000256" key="1">
    <source>
        <dbReference type="ARBA" id="ARBA00000185"/>
    </source>
</evidence>
<dbReference type="InterPro" id="IPR013760">
    <property type="entry name" value="Topo_IIA-like_dom_sf"/>
</dbReference>
<evidence type="ECO:0000256" key="9">
    <source>
        <dbReference type="ARBA" id="ARBA00023125"/>
    </source>
</evidence>
<feature type="active site" description="O-(5'-phospho-DNA)-tyrosine intermediate" evidence="11">
    <location>
        <position position="216"/>
    </location>
</feature>
<dbReference type="SUPFAM" id="SSF56719">
    <property type="entry name" value="Type II DNA topoisomerase"/>
    <property type="match status" value="1"/>
</dbReference>
<dbReference type="Gene3D" id="3.30.1360.40">
    <property type="match status" value="1"/>
</dbReference>
<dbReference type="PANTHER" id="PTHR43493">
    <property type="entry name" value="DNA GYRASE/TOPOISOMERASE SUBUNIT A"/>
    <property type="match status" value="1"/>
</dbReference>
<dbReference type="GO" id="GO:0003677">
    <property type="term" value="F:DNA binding"/>
    <property type="evidence" value="ECO:0007669"/>
    <property type="project" value="UniProtKB-UniRule"/>
</dbReference>
<evidence type="ECO:0000256" key="3">
    <source>
        <dbReference type="ARBA" id="ARBA00004229"/>
    </source>
</evidence>
<dbReference type="FunFam" id="3.30.1360.40:FF:000002">
    <property type="entry name" value="DNA gyrase subunit A"/>
    <property type="match status" value="1"/>
</dbReference>
<dbReference type="GO" id="GO:0006265">
    <property type="term" value="P:DNA topological change"/>
    <property type="evidence" value="ECO:0007669"/>
    <property type="project" value="UniProtKB-UniRule"/>
</dbReference>
<keyword evidence="6" id="KW-0547">Nucleotide-binding</keyword>
<accession>A0AA89AGX7</accession>
<keyword evidence="9 11" id="KW-0238">DNA-binding</keyword>
<sequence>MNPTLTAPRPSLPQPMAFTTGFRLLRRYHQVCLPGPPARFSGLHRGTSQFRFLSASAPPAPIRARRREGEEGNGSLLVGDGSGSGGGRVVATELHEEATEAYMAYAMSVLLGRALPDIRDGLKPVHRRILFAMHELGLSSRKPHKKCARVVGEVVLRLYVNWIVEYVLGKFHPHGDTAVYDSLVRMAQDFSLRSPLIRGHGNFGSIDADPPAAMRYTECRLEALSEAMLLADLEQDTVDFVPNFDNSQKEPSLLPARVPNLLLNGSSGIAVGMATNIPPHNLGELVDALSVLIHNPEATAYRTGRGRVIVRGKTDIELLDSKIKRTAIIIKEIPYQTNKASLVEKIAELVESKSLEGISDIRDESDRAGMRIVIELKKGSDPSIVLNNLYRQTALQSGFSCNMAFLDFRCSVVGRRARFRLSQAQERSHIVEGIIVGLDNLDAVIDLIRKASSNAMASANLKKEFNLSEKQADAILDINLRRLTLLERNKFVNEGKSLMEQISKLEELLSSKKSILQVVEQEAIEIKNKFSTPRRSVLEDTDSGLLEEIDVIPNDEMLLALSEKGYVKRMKPDTFNLQHRGTIGKSVGKLRVNDTMSDFLVCRAHDHILYFSDKGIVFSSRAYKVPECTRGAAGTPLVHILSLSDGERITSIVPVGEFAGDQYLMMLTAKGYIKKVSLNYFSSIRSTGIISIQLVPGDELKWVRLCTNDDLVAMASQNGMIILSSCRHIRALGRNTRGSIAMRLKEGDKMASMDIIPSAMREDLERNSEVHDTHAKSLSGPWLLFVSESGFGKRVPLSRFRLSPLNRVGLKGYKFSSEDRLAAVFVVGLSLAEDGGSDEQVVLVSQSGTVNRIKIRDISIQSRYARGVILMRLEHAGKIQSASLISAATETDLEEAEAVAA</sequence>
<keyword evidence="7" id="KW-0067">ATP-binding</keyword>
<dbReference type="GO" id="GO:0009507">
    <property type="term" value="C:chloroplast"/>
    <property type="evidence" value="ECO:0007669"/>
    <property type="project" value="UniProtKB-SubCell"/>
</dbReference>
<evidence type="ECO:0000256" key="11">
    <source>
        <dbReference type="PROSITE-ProRule" id="PRU01384"/>
    </source>
</evidence>
<reference evidence="13" key="1">
    <citation type="submission" date="2022-12" db="EMBL/GenBank/DDBJ databases">
        <title>Draft genome assemblies for two species of Escallonia (Escalloniales).</title>
        <authorList>
            <person name="Chanderbali A."/>
            <person name="Dervinis C."/>
            <person name="Anghel I."/>
            <person name="Soltis D."/>
            <person name="Soltis P."/>
            <person name="Zapata F."/>
        </authorList>
    </citation>
    <scope>NUCLEOTIDE SEQUENCE</scope>
    <source>
        <strain evidence="13">UCBG64.0493</strain>
        <tissue evidence="13">Leaf</tissue>
    </source>
</reference>
<dbReference type="GO" id="GO:0003918">
    <property type="term" value="F:DNA topoisomerase type II (double strand cut, ATP-hydrolyzing) activity"/>
    <property type="evidence" value="ECO:0007669"/>
    <property type="project" value="UniProtKB-EC"/>
</dbReference>
<evidence type="ECO:0000256" key="4">
    <source>
        <dbReference type="ARBA" id="ARBA00008263"/>
    </source>
</evidence>
<evidence type="ECO:0000256" key="10">
    <source>
        <dbReference type="ARBA" id="ARBA00023235"/>
    </source>
</evidence>
<dbReference type="FunFam" id="2.120.10.90:FF:000007">
    <property type="entry name" value="DNA gyrase subunit A"/>
    <property type="match status" value="1"/>
</dbReference>
<dbReference type="Pfam" id="PF00521">
    <property type="entry name" value="DNA_topoisoIV"/>
    <property type="match status" value="1"/>
</dbReference>
<comment type="similarity">
    <text evidence="4">Belongs to the type II topoisomerase GyrA/ParC subunit family.</text>
</comment>
<dbReference type="InterPro" id="IPR006691">
    <property type="entry name" value="GyrA/parC_rep"/>
</dbReference>
<evidence type="ECO:0000256" key="8">
    <source>
        <dbReference type="ARBA" id="ARBA00023029"/>
    </source>
</evidence>